<accession>A0A382EQ76</accession>
<feature type="domain" description="Flagellin N-terminal" evidence="1">
    <location>
        <begin position="46"/>
        <end position="174"/>
    </location>
</feature>
<dbReference type="InterPro" id="IPR001492">
    <property type="entry name" value="Flagellin"/>
</dbReference>
<evidence type="ECO:0000259" key="1">
    <source>
        <dbReference type="Pfam" id="PF00669"/>
    </source>
</evidence>
<dbReference type="AlphaFoldDB" id="A0A382EQ76"/>
<dbReference type="InterPro" id="IPR001029">
    <property type="entry name" value="Flagellin_N"/>
</dbReference>
<gene>
    <name evidence="2" type="ORF">METZ01_LOCUS204977</name>
</gene>
<organism evidence="2">
    <name type="scientific">marine metagenome</name>
    <dbReference type="NCBI Taxonomy" id="408172"/>
    <lineage>
        <taxon>unclassified sequences</taxon>
        <taxon>metagenomes</taxon>
        <taxon>ecological metagenomes</taxon>
    </lineage>
</organism>
<dbReference type="GO" id="GO:0009288">
    <property type="term" value="C:bacterial-type flagellum"/>
    <property type="evidence" value="ECO:0007669"/>
    <property type="project" value="InterPro"/>
</dbReference>
<dbReference type="GO" id="GO:0005198">
    <property type="term" value="F:structural molecule activity"/>
    <property type="evidence" value="ECO:0007669"/>
    <property type="project" value="InterPro"/>
</dbReference>
<feature type="non-terminal residue" evidence="2">
    <location>
        <position position="231"/>
    </location>
</feature>
<proteinExistence type="predicted"/>
<reference evidence="2" key="1">
    <citation type="submission" date="2018-05" db="EMBL/GenBank/DDBJ databases">
        <authorList>
            <person name="Lanie J.A."/>
            <person name="Ng W.-L."/>
            <person name="Kazmierczak K.M."/>
            <person name="Andrzejewski T.M."/>
            <person name="Davidsen T.M."/>
            <person name="Wayne K.J."/>
            <person name="Tettelin H."/>
            <person name="Glass J.I."/>
            <person name="Rusch D."/>
            <person name="Podicherti R."/>
            <person name="Tsui H.-C.T."/>
            <person name="Winkler M.E."/>
        </authorList>
    </citation>
    <scope>NUCLEOTIDE SEQUENCE</scope>
</reference>
<protein>
    <recommendedName>
        <fullName evidence="1">Flagellin N-terminal domain-containing protein</fullName>
    </recommendedName>
</protein>
<evidence type="ECO:0000313" key="2">
    <source>
        <dbReference type="EMBL" id="SVB52123.1"/>
    </source>
</evidence>
<dbReference type="EMBL" id="UINC01045401">
    <property type="protein sequence ID" value="SVB52123.1"/>
    <property type="molecule type" value="Genomic_DNA"/>
</dbReference>
<name>A0A382EQ76_9ZZZZ</name>
<dbReference type="Pfam" id="PF00669">
    <property type="entry name" value="Flagellin_N"/>
    <property type="match status" value="1"/>
</dbReference>
<dbReference type="PANTHER" id="PTHR42792">
    <property type="entry name" value="FLAGELLIN"/>
    <property type="match status" value="1"/>
</dbReference>
<dbReference type="PANTHER" id="PTHR42792:SF2">
    <property type="entry name" value="FLAGELLIN"/>
    <property type="match status" value="1"/>
</dbReference>
<sequence length="231" mass="25315">MKKETIRTLPNASFTFRRLWNVKQATNARGSCPKAENNMLGGSVQLAKSTSLYMESAHRNLSRGLNRLSTGVKLSNGVDDAGGLGVSMNIGAKLKKAFKVRENVQNARSFLEHQEAALTSMGKALDRMAELRTKYDDLVAGRPERELYNKEFKEMQSEMLSMRGRKFNGVSIFSTDPKDPLSFYIPTSDDGISTQVTINRTGFFDSLTIGSQGVGSSSPTTVNSVMGIMAP</sequence>
<dbReference type="SUPFAM" id="SSF64518">
    <property type="entry name" value="Phase 1 flagellin"/>
    <property type="match status" value="1"/>
</dbReference>
<dbReference type="Gene3D" id="1.20.1330.10">
    <property type="entry name" value="f41 fragment of flagellin, N-terminal domain"/>
    <property type="match status" value="1"/>
</dbReference>